<dbReference type="RefSeq" id="WP_349083534.1">
    <property type="nucleotide sequence ID" value="NZ_JBBMEK010000007.1"/>
</dbReference>
<dbReference type="PANTHER" id="PTHR30535">
    <property type="entry name" value="VITAMIN B12-BINDING PROTEIN"/>
    <property type="match status" value="1"/>
</dbReference>
<keyword evidence="2" id="KW-0732">Signal</keyword>
<comment type="caution">
    <text evidence="4">The sequence shown here is derived from an EMBL/GenBank/DDBJ whole genome shotgun (WGS) entry which is preliminary data.</text>
</comment>
<dbReference type="SUPFAM" id="SSF53807">
    <property type="entry name" value="Helical backbone' metal receptor"/>
    <property type="match status" value="1"/>
</dbReference>
<feature type="domain" description="Fe/B12 periplasmic-binding" evidence="3">
    <location>
        <begin position="100"/>
        <end position="379"/>
    </location>
</feature>
<dbReference type="PROSITE" id="PS51257">
    <property type="entry name" value="PROKAR_LIPOPROTEIN"/>
    <property type="match status" value="1"/>
</dbReference>
<reference evidence="4 5" key="1">
    <citation type="submission" date="2024-03" db="EMBL/GenBank/DDBJ databases">
        <title>Human intestinal bacterial collection.</title>
        <authorList>
            <person name="Pauvert C."/>
            <person name="Hitch T.C.A."/>
            <person name="Clavel T."/>
        </authorList>
    </citation>
    <scope>NUCLEOTIDE SEQUENCE [LARGE SCALE GENOMIC DNA]</scope>
    <source>
        <strain evidence="4 5">CLA-AA-H190</strain>
    </source>
</reference>
<feature type="chain" id="PRO_5046828560" evidence="2">
    <location>
        <begin position="25"/>
        <end position="392"/>
    </location>
</feature>
<keyword evidence="5" id="KW-1185">Reference proteome</keyword>
<dbReference type="PROSITE" id="PS50983">
    <property type="entry name" value="FE_B12_PBP"/>
    <property type="match status" value="1"/>
</dbReference>
<dbReference type="Gene3D" id="3.40.50.1980">
    <property type="entry name" value="Nitrogenase molybdenum iron protein domain"/>
    <property type="match status" value="2"/>
</dbReference>
<evidence type="ECO:0000256" key="1">
    <source>
        <dbReference type="ARBA" id="ARBA00008814"/>
    </source>
</evidence>
<dbReference type="Pfam" id="PF01497">
    <property type="entry name" value="Peripla_BP_2"/>
    <property type="match status" value="1"/>
</dbReference>
<dbReference type="PANTHER" id="PTHR30535:SF34">
    <property type="entry name" value="MOLYBDATE-BINDING PROTEIN MOLA"/>
    <property type="match status" value="1"/>
</dbReference>
<sequence>MKKIILLFIVTGILVGMVTACGSAADGTQKTHDTEISQQLTFDHSETLDYAQKFSIDRYQDDYALVTITDDSRYLVVPEGKAAPDDLDPDIVVIQQPIQNIYLAASAAMDMFVSLDALDSIRFSSLKADGWYIDEAKQAMETGDILYAGKYSTPDYEKIVEQNCGLAIENTMILHTPEVKEQLEKFGIHVLVDYSSYEPEPLGRTEWVKLYGLLTGHEAQADKAFAEEKSAFEEVKNSVADEADQEPKTVAFFYITSNGQANVRKSADYLPKMIELAGGRYIFDSLGDEDDATSTMSMQMEEFYAGAKDADYIIYNSTIEGELSSVDDLLAKSPLFEKFKAVQEGHVYCTSKNLYQSTMSLGTITSDIRRMLTGDDADLTYIYKLECKMNEE</sequence>
<dbReference type="EMBL" id="JBBMEK010000007">
    <property type="protein sequence ID" value="MEQ2363716.1"/>
    <property type="molecule type" value="Genomic_DNA"/>
</dbReference>
<evidence type="ECO:0000256" key="2">
    <source>
        <dbReference type="SAM" id="SignalP"/>
    </source>
</evidence>
<dbReference type="InterPro" id="IPR002491">
    <property type="entry name" value="ABC_transptr_periplasmic_BD"/>
</dbReference>
<comment type="similarity">
    <text evidence="1">Belongs to the bacterial solute-binding protein 8 family.</text>
</comment>
<accession>A0ABV1B148</accession>
<dbReference type="InterPro" id="IPR050902">
    <property type="entry name" value="ABC_Transporter_SBP"/>
</dbReference>
<proteinExistence type="inferred from homology"/>
<evidence type="ECO:0000313" key="5">
    <source>
        <dbReference type="Proteomes" id="UP001469749"/>
    </source>
</evidence>
<evidence type="ECO:0000259" key="3">
    <source>
        <dbReference type="PROSITE" id="PS50983"/>
    </source>
</evidence>
<organism evidence="4 5">
    <name type="scientific">Coprococcus intestinihominis</name>
    <dbReference type="NCBI Taxonomy" id="3133154"/>
    <lineage>
        <taxon>Bacteria</taxon>
        <taxon>Bacillati</taxon>
        <taxon>Bacillota</taxon>
        <taxon>Clostridia</taxon>
        <taxon>Lachnospirales</taxon>
        <taxon>Lachnospiraceae</taxon>
        <taxon>Coprococcus</taxon>
    </lineage>
</organism>
<protein>
    <submittedName>
        <fullName evidence="4">ABC transporter substrate-binding protein</fullName>
    </submittedName>
</protein>
<gene>
    <name evidence="4" type="ORF">WMO25_01235</name>
</gene>
<dbReference type="Proteomes" id="UP001469749">
    <property type="component" value="Unassembled WGS sequence"/>
</dbReference>
<evidence type="ECO:0000313" key="4">
    <source>
        <dbReference type="EMBL" id="MEQ2363716.1"/>
    </source>
</evidence>
<feature type="signal peptide" evidence="2">
    <location>
        <begin position="1"/>
        <end position="24"/>
    </location>
</feature>
<name>A0ABV1B148_9FIRM</name>